<reference evidence="1 2" key="1">
    <citation type="journal article" date="2016" name="Nat. Commun.">
        <title>Ectomycorrhizal ecology is imprinted in the genome of the dominant symbiotic fungus Cenococcum geophilum.</title>
        <authorList>
            <consortium name="DOE Joint Genome Institute"/>
            <person name="Peter M."/>
            <person name="Kohler A."/>
            <person name="Ohm R.A."/>
            <person name="Kuo A."/>
            <person name="Krutzmann J."/>
            <person name="Morin E."/>
            <person name="Arend M."/>
            <person name="Barry K.W."/>
            <person name="Binder M."/>
            <person name="Choi C."/>
            <person name="Clum A."/>
            <person name="Copeland A."/>
            <person name="Grisel N."/>
            <person name="Haridas S."/>
            <person name="Kipfer T."/>
            <person name="LaButti K."/>
            <person name="Lindquist E."/>
            <person name="Lipzen A."/>
            <person name="Maire R."/>
            <person name="Meier B."/>
            <person name="Mihaltcheva S."/>
            <person name="Molinier V."/>
            <person name="Murat C."/>
            <person name="Poggeler S."/>
            <person name="Quandt C.A."/>
            <person name="Sperisen C."/>
            <person name="Tritt A."/>
            <person name="Tisserant E."/>
            <person name="Crous P.W."/>
            <person name="Henrissat B."/>
            <person name="Nehls U."/>
            <person name="Egli S."/>
            <person name="Spatafora J.W."/>
            <person name="Grigoriev I.V."/>
            <person name="Martin F.M."/>
        </authorList>
    </citation>
    <scope>NUCLEOTIDE SEQUENCE [LARGE SCALE GENOMIC DNA]</scope>
    <source>
        <strain evidence="1 2">CBS 207.34</strain>
    </source>
</reference>
<evidence type="ECO:0000313" key="2">
    <source>
        <dbReference type="Proteomes" id="UP000250140"/>
    </source>
</evidence>
<evidence type="ECO:0000313" key="1">
    <source>
        <dbReference type="EMBL" id="OCL08886.1"/>
    </source>
</evidence>
<sequence length="152" mass="16343">MDAVGHSLRAPDSAPETVPVMKRVVNLDESESVRPKSTDSTANYRAIIPVSSRSARACTIHTKSTSLRFVPDQLAPPSWSSLRAGQRAGRRVGHRSKAASTWLLDGVYKPGAGGASPCPYPRLPLNSRPRAPTMASLILNAQTEMHFRAPTG</sequence>
<proteinExistence type="predicted"/>
<keyword evidence="2" id="KW-1185">Reference proteome</keyword>
<gene>
    <name evidence="1" type="ORF">AOQ84DRAFT_32032</name>
</gene>
<protein>
    <submittedName>
        <fullName evidence="1">Uncharacterized protein</fullName>
    </submittedName>
</protein>
<dbReference type="Proteomes" id="UP000250140">
    <property type="component" value="Unassembled WGS sequence"/>
</dbReference>
<dbReference type="EMBL" id="KV749566">
    <property type="protein sequence ID" value="OCL08886.1"/>
    <property type="molecule type" value="Genomic_DNA"/>
</dbReference>
<accession>A0A8E2F1T1</accession>
<organism evidence="1 2">
    <name type="scientific">Glonium stellatum</name>
    <dbReference type="NCBI Taxonomy" id="574774"/>
    <lineage>
        <taxon>Eukaryota</taxon>
        <taxon>Fungi</taxon>
        <taxon>Dikarya</taxon>
        <taxon>Ascomycota</taxon>
        <taxon>Pezizomycotina</taxon>
        <taxon>Dothideomycetes</taxon>
        <taxon>Pleosporomycetidae</taxon>
        <taxon>Gloniales</taxon>
        <taxon>Gloniaceae</taxon>
        <taxon>Glonium</taxon>
    </lineage>
</organism>
<dbReference type="AlphaFoldDB" id="A0A8E2F1T1"/>
<name>A0A8E2F1T1_9PEZI</name>